<dbReference type="SMART" id="SM00347">
    <property type="entry name" value="HTH_MARR"/>
    <property type="match status" value="1"/>
</dbReference>
<dbReference type="PRINTS" id="PR00598">
    <property type="entry name" value="HTHMARR"/>
</dbReference>
<keyword evidence="3" id="KW-1185">Reference proteome</keyword>
<dbReference type="GO" id="GO:0003700">
    <property type="term" value="F:DNA-binding transcription factor activity"/>
    <property type="evidence" value="ECO:0007669"/>
    <property type="project" value="InterPro"/>
</dbReference>
<dbReference type="PANTHER" id="PTHR33164:SF43">
    <property type="entry name" value="HTH-TYPE TRANSCRIPTIONAL REPRESSOR YETL"/>
    <property type="match status" value="1"/>
</dbReference>
<accession>A0A8J3LAI2</accession>
<dbReference type="RefSeq" id="WP_166378294.1">
    <property type="nucleotide sequence ID" value="NZ_BAAATT010000007.1"/>
</dbReference>
<reference evidence="2" key="1">
    <citation type="submission" date="2021-01" db="EMBL/GenBank/DDBJ databases">
        <title>Whole genome shotgun sequence of Catellatospora methionotrophica NBRC 14553.</title>
        <authorList>
            <person name="Komaki H."/>
            <person name="Tamura T."/>
        </authorList>
    </citation>
    <scope>NUCLEOTIDE SEQUENCE</scope>
    <source>
        <strain evidence="2">NBRC 14553</strain>
    </source>
</reference>
<dbReference type="GO" id="GO:0006950">
    <property type="term" value="P:response to stress"/>
    <property type="evidence" value="ECO:0007669"/>
    <property type="project" value="TreeGrafter"/>
</dbReference>
<dbReference type="EMBL" id="BONJ01000016">
    <property type="protein sequence ID" value="GIG14774.1"/>
    <property type="molecule type" value="Genomic_DNA"/>
</dbReference>
<dbReference type="Pfam" id="PF12802">
    <property type="entry name" value="MarR_2"/>
    <property type="match status" value="1"/>
</dbReference>
<dbReference type="Gene3D" id="1.10.10.10">
    <property type="entry name" value="Winged helix-like DNA-binding domain superfamily/Winged helix DNA-binding domain"/>
    <property type="match status" value="1"/>
</dbReference>
<dbReference type="AlphaFoldDB" id="A0A8J3LAI2"/>
<dbReference type="PROSITE" id="PS50995">
    <property type="entry name" value="HTH_MARR_2"/>
    <property type="match status" value="1"/>
</dbReference>
<protein>
    <submittedName>
        <fullName evidence="2">MarR family transcriptional regulator</fullName>
    </submittedName>
</protein>
<evidence type="ECO:0000259" key="1">
    <source>
        <dbReference type="PROSITE" id="PS50995"/>
    </source>
</evidence>
<dbReference type="InterPro" id="IPR036390">
    <property type="entry name" value="WH_DNA-bd_sf"/>
</dbReference>
<proteinExistence type="predicted"/>
<evidence type="ECO:0000313" key="2">
    <source>
        <dbReference type="EMBL" id="GIG14774.1"/>
    </source>
</evidence>
<sequence>MDEHEEAGLSEAFWAVARRLRHLTKDALAPWQITPSQSRALHVLGRQEALRLNELADQLRIAPRSATEVVDDLQARGLVERRPDPADRRATLVALTDPGRETARAIESARRAEADRFFSALSPEDQTHLSHLLRKLT</sequence>
<name>A0A8J3LAI2_9ACTN</name>
<dbReference type="Proteomes" id="UP000660339">
    <property type="component" value="Unassembled WGS sequence"/>
</dbReference>
<gene>
    <name evidence="2" type="ORF">Cme02nite_31060</name>
</gene>
<comment type="caution">
    <text evidence="2">The sequence shown here is derived from an EMBL/GenBank/DDBJ whole genome shotgun (WGS) entry which is preliminary data.</text>
</comment>
<dbReference type="InterPro" id="IPR036388">
    <property type="entry name" value="WH-like_DNA-bd_sf"/>
</dbReference>
<evidence type="ECO:0000313" key="3">
    <source>
        <dbReference type="Proteomes" id="UP000660339"/>
    </source>
</evidence>
<dbReference type="SUPFAM" id="SSF46785">
    <property type="entry name" value="Winged helix' DNA-binding domain"/>
    <property type="match status" value="1"/>
</dbReference>
<organism evidence="2 3">
    <name type="scientific">Catellatospora methionotrophica</name>
    <dbReference type="NCBI Taxonomy" id="121620"/>
    <lineage>
        <taxon>Bacteria</taxon>
        <taxon>Bacillati</taxon>
        <taxon>Actinomycetota</taxon>
        <taxon>Actinomycetes</taxon>
        <taxon>Micromonosporales</taxon>
        <taxon>Micromonosporaceae</taxon>
        <taxon>Catellatospora</taxon>
    </lineage>
</organism>
<dbReference type="PANTHER" id="PTHR33164">
    <property type="entry name" value="TRANSCRIPTIONAL REGULATOR, MARR FAMILY"/>
    <property type="match status" value="1"/>
</dbReference>
<dbReference type="InterPro" id="IPR039422">
    <property type="entry name" value="MarR/SlyA-like"/>
</dbReference>
<feature type="domain" description="HTH marR-type" evidence="1">
    <location>
        <begin position="6"/>
        <end position="137"/>
    </location>
</feature>
<dbReference type="InterPro" id="IPR000835">
    <property type="entry name" value="HTH_MarR-typ"/>
</dbReference>